<evidence type="ECO:0000256" key="2">
    <source>
        <dbReference type="ARBA" id="ARBA00022448"/>
    </source>
</evidence>
<evidence type="ECO:0000256" key="6">
    <source>
        <dbReference type="SAM" id="Phobius"/>
    </source>
</evidence>
<dbReference type="InterPro" id="IPR011701">
    <property type="entry name" value="MFS"/>
</dbReference>
<feature type="transmembrane region" description="Helical" evidence="6">
    <location>
        <begin position="359"/>
        <end position="378"/>
    </location>
</feature>
<dbReference type="InterPro" id="IPR020846">
    <property type="entry name" value="MFS_dom"/>
</dbReference>
<dbReference type="CDD" id="cd17353">
    <property type="entry name" value="MFS_OFA_like"/>
    <property type="match status" value="1"/>
</dbReference>
<evidence type="ECO:0000313" key="9">
    <source>
        <dbReference type="Proteomes" id="UP001272515"/>
    </source>
</evidence>
<gene>
    <name evidence="8" type="ORF">RVY80_02965</name>
</gene>
<dbReference type="PROSITE" id="PS50850">
    <property type="entry name" value="MFS"/>
    <property type="match status" value="1"/>
</dbReference>
<feature type="transmembrane region" description="Helical" evidence="6">
    <location>
        <begin position="74"/>
        <end position="95"/>
    </location>
</feature>
<feature type="transmembrane region" description="Helical" evidence="6">
    <location>
        <begin position="101"/>
        <end position="124"/>
    </location>
</feature>
<proteinExistence type="predicted"/>
<name>A0ABU3Z7C3_9FIRM</name>
<keyword evidence="3 6" id="KW-0812">Transmembrane</keyword>
<feature type="transmembrane region" description="Helical" evidence="6">
    <location>
        <begin position="162"/>
        <end position="184"/>
    </location>
</feature>
<dbReference type="RefSeq" id="WP_317329633.1">
    <property type="nucleotide sequence ID" value="NZ_JAWJZA010000001.1"/>
</dbReference>
<feature type="transmembrane region" description="Helical" evidence="6">
    <location>
        <begin position="238"/>
        <end position="259"/>
    </location>
</feature>
<dbReference type="PANTHER" id="PTHR11360">
    <property type="entry name" value="MONOCARBOXYLATE TRANSPORTER"/>
    <property type="match status" value="1"/>
</dbReference>
<dbReference type="InterPro" id="IPR050327">
    <property type="entry name" value="Proton-linked_MCT"/>
</dbReference>
<feature type="transmembrane region" description="Helical" evidence="6">
    <location>
        <begin position="299"/>
        <end position="317"/>
    </location>
</feature>
<feature type="transmembrane region" description="Helical" evidence="6">
    <location>
        <begin position="271"/>
        <end position="292"/>
    </location>
</feature>
<protein>
    <submittedName>
        <fullName evidence="8">OFA family MFS transporter</fullName>
    </submittedName>
</protein>
<dbReference type="EMBL" id="JAWJZB010000003">
    <property type="protein sequence ID" value="MDV5087807.1"/>
    <property type="molecule type" value="Genomic_DNA"/>
</dbReference>
<dbReference type="SUPFAM" id="SSF103473">
    <property type="entry name" value="MFS general substrate transporter"/>
    <property type="match status" value="1"/>
</dbReference>
<keyword evidence="9" id="KW-1185">Reference proteome</keyword>
<keyword evidence="2" id="KW-0813">Transport</keyword>
<feature type="transmembrane region" description="Helical" evidence="6">
    <location>
        <begin position="136"/>
        <end position="156"/>
    </location>
</feature>
<evidence type="ECO:0000313" key="8">
    <source>
        <dbReference type="EMBL" id="MDV5087807.1"/>
    </source>
</evidence>
<dbReference type="Gene3D" id="1.20.1250.20">
    <property type="entry name" value="MFS general substrate transporter like domains"/>
    <property type="match status" value="2"/>
</dbReference>
<evidence type="ECO:0000256" key="5">
    <source>
        <dbReference type="ARBA" id="ARBA00023136"/>
    </source>
</evidence>
<dbReference type="Pfam" id="PF07690">
    <property type="entry name" value="MFS_1"/>
    <property type="match status" value="1"/>
</dbReference>
<feature type="transmembrane region" description="Helical" evidence="6">
    <location>
        <begin position="323"/>
        <end position="347"/>
    </location>
</feature>
<dbReference type="PANTHER" id="PTHR11360:SF317">
    <property type="entry name" value="MAJOR FACILITATOR SUPERFAMILY (MFS) PROFILE DOMAIN-CONTAINING PROTEIN-RELATED"/>
    <property type="match status" value="1"/>
</dbReference>
<comment type="subcellular location">
    <subcellularLocation>
        <location evidence="1">Cell membrane</location>
        <topology evidence="1">Multi-pass membrane protein</topology>
    </subcellularLocation>
</comment>
<dbReference type="InterPro" id="IPR036259">
    <property type="entry name" value="MFS_trans_sf"/>
</dbReference>
<keyword evidence="5 6" id="KW-0472">Membrane</keyword>
<sequence>MKRNRWGIAASAVGIHISVGSVYAWSVFVKPIIAATGATLASVQFTFSLAIFFLGMSAAFFGSFVEQSGPTKSGILSAACFSLGLLGTGLSIYINNIWLMYLSYGVIGGVGLGVGYITPVSTLIKWFPHNRGFATGMAIMGFGFAALVAGPAIQFLNTNVGLVNTFIIMGLSYLIVMIGSAFYLKAPTDGDVAVQEALKANKSESEKDSKKLEKIKSLAAQRQFSAPEAMKTKPFYSLWWMLFINITCGIGLLSVASPMAQEVVGLSPERAATMVGIIGLVNGAGRLVWASISDYIGRGFTYIAFFILEIVACIMLADTTTEFLFQALFLVIISCYGGGFSCLPAYLADLFGTKSLSNIHGKVLTAWAMAGLAGPYLISVLKEQSNGYASTLYVYAALLGTALVVSLIMQFRKSRAVQ</sequence>
<evidence type="ECO:0000256" key="4">
    <source>
        <dbReference type="ARBA" id="ARBA00022989"/>
    </source>
</evidence>
<evidence type="ECO:0000256" key="3">
    <source>
        <dbReference type="ARBA" id="ARBA00022692"/>
    </source>
</evidence>
<organism evidence="8 9">
    <name type="scientific">Veillonella absiana</name>
    <dbReference type="NCBI Taxonomy" id="3079305"/>
    <lineage>
        <taxon>Bacteria</taxon>
        <taxon>Bacillati</taxon>
        <taxon>Bacillota</taxon>
        <taxon>Negativicutes</taxon>
        <taxon>Veillonellales</taxon>
        <taxon>Veillonellaceae</taxon>
        <taxon>Veillonella</taxon>
    </lineage>
</organism>
<dbReference type="Proteomes" id="UP001272515">
    <property type="component" value="Unassembled WGS sequence"/>
</dbReference>
<accession>A0ABU3Z7C3</accession>
<evidence type="ECO:0000259" key="7">
    <source>
        <dbReference type="PROSITE" id="PS50850"/>
    </source>
</evidence>
<feature type="transmembrane region" description="Helical" evidence="6">
    <location>
        <begin position="390"/>
        <end position="409"/>
    </location>
</feature>
<feature type="domain" description="Major facilitator superfamily (MFS) profile" evidence="7">
    <location>
        <begin position="1"/>
        <end position="414"/>
    </location>
</feature>
<reference evidence="8 9" key="1">
    <citation type="submission" date="2023-10" db="EMBL/GenBank/DDBJ databases">
        <title>Veillonella sp. nov., isolated from a pig farm feces dump.</title>
        <authorList>
            <person name="Chang Y.-H."/>
        </authorList>
    </citation>
    <scope>NUCLEOTIDE SEQUENCE [LARGE SCALE GENOMIC DNA]</scope>
    <source>
        <strain evidence="8 9">YH-vei2233</strain>
    </source>
</reference>
<evidence type="ECO:0000256" key="1">
    <source>
        <dbReference type="ARBA" id="ARBA00004651"/>
    </source>
</evidence>
<comment type="caution">
    <text evidence="8">The sequence shown here is derived from an EMBL/GenBank/DDBJ whole genome shotgun (WGS) entry which is preliminary data.</text>
</comment>
<keyword evidence="4 6" id="KW-1133">Transmembrane helix</keyword>
<feature type="transmembrane region" description="Helical" evidence="6">
    <location>
        <begin position="40"/>
        <end position="62"/>
    </location>
</feature>